<dbReference type="AlphaFoldDB" id="A0A6A4RRJ9"/>
<dbReference type="InterPro" id="IPR039041">
    <property type="entry name" value="Nav/unc-53"/>
</dbReference>
<protein>
    <submittedName>
        <fullName evidence="2">Uncharacterized protein</fullName>
    </submittedName>
</protein>
<accession>A0A6A4RRJ9</accession>
<evidence type="ECO:0000256" key="1">
    <source>
        <dbReference type="SAM" id="MobiDB-lite"/>
    </source>
</evidence>
<evidence type="ECO:0000313" key="3">
    <source>
        <dbReference type="Proteomes" id="UP000438429"/>
    </source>
</evidence>
<dbReference type="PANTHER" id="PTHR12784:SF3">
    <property type="entry name" value="NEURON NAVIGATOR 1"/>
    <property type="match status" value="1"/>
</dbReference>
<feature type="compositionally biased region" description="Low complexity" evidence="1">
    <location>
        <begin position="54"/>
        <end position="69"/>
    </location>
</feature>
<feature type="compositionally biased region" description="Acidic residues" evidence="1">
    <location>
        <begin position="146"/>
        <end position="156"/>
    </location>
</feature>
<sequence length="156" mass="16640">MNYPSALDKNTPMVVAIAIFIRQLNATERFLTEEGKSCLESSTVGYDSDETNARSISSMSNRSSPLSWRHGQSSPRLQAGEAPSATGGGYQGSKAGSQYTAHTMPARTSGRLSSASRIELIEGLDDGDLKSGYLSDTDLLGKSLRDDDDDDNLANG</sequence>
<dbReference type="Proteomes" id="UP000438429">
    <property type="component" value="Unassembled WGS sequence"/>
</dbReference>
<gene>
    <name evidence="2" type="ORF">F2P81_025885</name>
</gene>
<dbReference type="GO" id="GO:0001764">
    <property type="term" value="P:neuron migration"/>
    <property type="evidence" value="ECO:0007669"/>
    <property type="project" value="TreeGrafter"/>
</dbReference>
<dbReference type="GO" id="GO:0015630">
    <property type="term" value="C:microtubule cytoskeleton"/>
    <property type="evidence" value="ECO:0007669"/>
    <property type="project" value="TreeGrafter"/>
</dbReference>
<dbReference type="GO" id="GO:0043194">
    <property type="term" value="C:axon initial segment"/>
    <property type="evidence" value="ECO:0007669"/>
    <property type="project" value="TreeGrafter"/>
</dbReference>
<organism evidence="2 3">
    <name type="scientific">Scophthalmus maximus</name>
    <name type="common">Turbot</name>
    <name type="synonym">Psetta maxima</name>
    <dbReference type="NCBI Taxonomy" id="52904"/>
    <lineage>
        <taxon>Eukaryota</taxon>
        <taxon>Metazoa</taxon>
        <taxon>Chordata</taxon>
        <taxon>Craniata</taxon>
        <taxon>Vertebrata</taxon>
        <taxon>Euteleostomi</taxon>
        <taxon>Actinopterygii</taxon>
        <taxon>Neopterygii</taxon>
        <taxon>Teleostei</taxon>
        <taxon>Neoteleostei</taxon>
        <taxon>Acanthomorphata</taxon>
        <taxon>Carangaria</taxon>
        <taxon>Pleuronectiformes</taxon>
        <taxon>Pleuronectoidei</taxon>
        <taxon>Scophthalmidae</taxon>
        <taxon>Scophthalmus</taxon>
    </lineage>
</organism>
<proteinExistence type="predicted"/>
<name>A0A6A4RRJ9_SCOMX</name>
<comment type="caution">
    <text evidence="2">The sequence shown here is derived from an EMBL/GenBank/DDBJ whole genome shotgun (WGS) entry which is preliminary data.</text>
</comment>
<dbReference type="GO" id="GO:0001578">
    <property type="term" value="P:microtubule bundle formation"/>
    <property type="evidence" value="ECO:0007669"/>
    <property type="project" value="TreeGrafter"/>
</dbReference>
<reference evidence="2 3" key="1">
    <citation type="submission" date="2019-06" db="EMBL/GenBank/DDBJ databases">
        <title>Draft genomes of female and male turbot (Scophthalmus maximus).</title>
        <authorList>
            <person name="Xu H."/>
            <person name="Xu X.-W."/>
            <person name="Shao C."/>
            <person name="Chen S."/>
        </authorList>
    </citation>
    <scope>NUCLEOTIDE SEQUENCE [LARGE SCALE GENOMIC DNA]</scope>
    <source>
        <strain evidence="2">Ysfricsl-2016a</strain>
        <tissue evidence="2">Blood</tissue>
    </source>
</reference>
<feature type="region of interest" description="Disordered" evidence="1">
    <location>
        <begin position="126"/>
        <end position="156"/>
    </location>
</feature>
<dbReference type="PANTHER" id="PTHR12784">
    <property type="entry name" value="STEERIN"/>
    <property type="match status" value="1"/>
</dbReference>
<dbReference type="EMBL" id="VEVO01001339">
    <property type="protein sequence ID" value="KAF0021861.1"/>
    <property type="molecule type" value="Genomic_DNA"/>
</dbReference>
<evidence type="ECO:0000313" key="2">
    <source>
        <dbReference type="EMBL" id="KAF0021861.1"/>
    </source>
</evidence>
<feature type="region of interest" description="Disordered" evidence="1">
    <location>
        <begin position="41"/>
        <end position="114"/>
    </location>
</feature>